<organism evidence="2 3">
    <name type="scientific">Hyphobacterium marinum</name>
    <dbReference type="NCBI Taxonomy" id="3116574"/>
    <lineage>
        <taxon>Bacteria</taxon>
        <taxon>Pseudomonadati</taxon>
        <taxon>Pseudomonadota</taxon>
        <taxon>Alphaproteobacteria</taxon>
        <taxon>Maricaulales</taxon>
        <taxon>Maricaulaceae</taxon>
        <taxon>Hyphobacterium</taxon>
    </lineage>
</organism>
<gene>
    <name evidence="2" type="ORF">V0U35_00565</name>
</gene>
<evidence type="ECO:0008006" key="4">
    <source>
        <dbReference type="Google" id="ProtNLM"/>
    </source>
</evidence>
<proteinExistence type="predicted"/>
<name>A0ABU7LV76_9PROT</name>
<dbReference type="EMBL" id="JAZDRO010000001">
    <property type="protein sequence ID" value="MEE2565157.1"/>
    <property type="molecule type" value="Genomic_DNA"/>
</dbReference>
<sequence length="300" mass="31819">MNRQTYIPGMLGAALAVLALTGPAGAQDWTLNPTYGASSLQNGFRPDPHVIDLHSGGEINAARMIGGHCTGFIANAPDYRLTYEAGDLPLIFEVTANVDTTLVINGPDGLWYCDDDSAGNLNPRLYWTSPPSGQYDIFVGTYGNAGIRPAQLSITEIPPEVAEPPVPDWSLDPTFGTVSLDYGFLPDPFEIQLQSGGAIDAAAAIGAPCVGFVAQAPDFRFTYNAGSPPLIISVGSEADTTLVINGPDGLWYCDDDSGEGLNPSLRWDTPPSGQYDIYVGTYGEAALQDATLWISEITSH</sequence>
<keyword evidence="1" id="KW-0732">Signal</keyword>
<protein>
    <recommendedName>
        <fullName evidence="4">Peptidase C-terminal archaeal/bacterial domain-containing protein</fullName>
    </recommendedName>
</protein>
<evidence type="ECO:0000256" key="1">
    <source>
        <dbReference type="SAM" id="SignalP"/>
    </source>
</evidence>
<feature type="signal peptide" evidence="1">
    <location>
        <begin position="1"/>
        <end position="26"/>
    </location>
</feature>
<evidence type="ECO:0000313" key="2">
    <source>
        <dbReference type="EMBL" id="MEE2565157.1"/>
    </source>
</evidence>
<evidence type="ECO:0000313" key="3">
    <source>
        <dbReference type="Proteomes" id="UP001310692"/>
    </source>
</evidence>
<accession>A0ABU7LV76</accession>
<keyword evidence="3" id="KW-1185">Reference proteome</keyword>
<dbReference type="Proteomes" id="UP001310692">
    <property type="component" value="Unassembled WGS sequence"/>
</dbReference>
<dbReference type="RefSeq" id="WP_330194697.1">
    <property type="nucleotide sequence ID" value="NZ_JAZDRO010000001.1"/>
</dbReference>
<feature type="chain" id="PRO_5046512574" description="Peptidase C-terminal archaeal/bacterial domain-containing protein" evidence="1">
    <location>
        <begin position="27"/>
        <end position="300"/>
    </location>
</feature>
<comment type="caution">
    <text evidence="2">The sequence shown here is derived from an EMBL/GenBank/DDBJ whole genome shotgun (WGS) entry which is preliminary data.</text>
</comment>
<reference evidence="2 3" key="1">
    <citation type="submission" date="2024-01" db="EMBL/GenBank/DDBJ databases">
        <title>Hyphobacterium bacterium isolated from marine sediment.</title>
        <authorList>
            <person name="Zhao S."/>
        </authorList>
    </citation>
    <scope>NUCLEOTIDE SEQUENCE [LARGE SCALE GENOMIC DNA]</scope>
    <source>
        <strain evidence="2 3">Y60-23</strain>
    </source>
</reference>